<dbReference type="AlphaFoldDB" id="G2EC12"/>
<dbReference type="STRING" id="1046627.BZARG_1436"/>
<keyword evidence="2" id="KW-1185">Reference proteome</keyword>
<name>G2EC12_9FLAO</name>
<dbReference type="OrthoDB" id="603275at2"/>
<protein>
    <recommendedName>
        <fullName evidence="3">TonB-dependent receptor</fullName>
    </recommendedName>
</protein>
<dbReference type="eggNOG" id="COG1629">
    <property type="taxonomic scope" value="Bacteria"/>
</dbReference>
<dbReference type="SUPFAM" id="SSF56935">
    <property type="entry name" value="Porins"/>
    <property type="match status" value="1"/>
</dbReference>
<organism evidence="1 2">
    <name type="scientific">Bizionia argentinensis JUB59</name>
    <dbReference type="NCBI Taxonomy" id="1046627"/>
    <lineage>
        <taxon>Bacteria</taxon>
        <taxon>Pseudomonadati</taxon>
        <taxon>Bacteroidota</taxon>
        <taxon>Flavobacteriia</taxon>
        <taxon>Flavobacteriales</taxon>
        <taxon>Flavobacteriaceae</taxon>
        <taxon>Bizionia</taxon>
    </lineage>
</organism>
<evidence type="ECO:0000313" key="1">
    <source>
        <dbReference type="EMBL" id="EGV43957.1"/>
    </source>
</evidence>
<dbReference type="RefSeq" id="WP_008636081.1">
    <property type="nucleotide sequence ID" value="NZ_AFXZ01000013.1"/>
</dbReference>
<dbReference type="Proteomes" id="UP000003730">
    <property type="component" value="Unassembled WGS sequence"/>
</dbReference>
<dbReference type="InterPro" id="IPR008969">
    <property type="entry name" value="CarboxyPept-like_regulatory"/>
</dbReference>
<dbReference type="EMBL" id="AFXZ01000013">
    <property type="protein sequence ID" value="EGV43957.1"/>
    <property type="molecule type" value="Genomic_DNA"/>
</dbReference>
<sequence>MVFFFFCINYTHAQHNLSGTITDAETKEPVKFVSIIIKDNNNTILSYTSTDIQGFYKINIPENHTEFFVTTSMLGYFPKTITYKLDTKSAPKYTLNIAVSQRTSSLDEVLIETKKPILVKKDTTVYRPNQFKDGSERHIEDLLSKLPGITIADNGSIRFKGKQVTRVLLDNDNLFDANYTIGTRNINPEIIEEIEAIEDYQKNPLLKGIENTEDVALNLILKKGKTDVSGEVDVGLGIKDKYDLKSSMISVSKKIKGFGLINYNNINQNQSPYNFSSNTFDLSKANELELRADNFLNSNNLNSIIPENYIGENKNLFGSINALSKISENTSIRINYNHLSDRLILQDFNKIDYNLSSNNLIITNASNQIKKPNVNVLDYEIINSLKPNQLLNLKGKLDYTIVESRLLTTNNNQVFNEVKKSEDFFLNQELNFTNKIDKNKAFQVLSNFSSNNIPQNFNLTNPTDENTIQQQIKFKKNTFNIQSKFLSKVKSSSYAASLGFYNHKSTLESSNNVFFTGYSNFNNTLKNDNSLYLDVNYEFSKNKWMFSLENRLLFSYIKITDNASIYKDKTIIYNPSFKSRYLINNVSSVYINFNINNQAPEIAKKHSGLIQTNNRYLQANNFNYNLIKNENLSLGYRINDFYNLFQFNSYVNFSKRNFDYLNNMFISEENTINISSIQELNNTSYRFGIDTEKYIHFFKSTFNLKTSYTINNYKNSINNEGLRDNINKSLFLNLDVRTGFKENLNFENSIIFQNNTFASSTNKKSTFTTFQNNFTTKYKQDNFWIHLDTKYFNPDVSTKSKGVFFADIMFNYVQKNKKIEYSLRVSNLFNTKSYIETNSSDLSTSTYSQKLLERYILISAKFKL</sequence>
<proteinExistence type="predicted"/>
<evidence type="ECO:0008006" key="3">
    <source>
        <dbReference type="Google" id="ProtNLM"/>
    </source>
</evidence>
<accession>G2EC12</accession>
<reference evidence="1 2" key="1">
    <citation type="journal article" date="2008" name="Int. J. Syst. Evol. Microbiol.">
        <title>Bizionia argentinensis sp. nov., isolated from surface marine water in Antarctica.</title>
        <authorList>
            <person name="Bercovich A."/>
            <person name="Vazquez S.C."/>
            <person name="Yankilevich P."/>
            <person name="Coria S.H."/>
            <person name="Foti M."/>
            <person name="Hernandez E."/>
            <person name="Vidal A."/>
            <person name="Ruberto L."/>
            <person name="Melo C."/>
            <person name="Marenssi S."/>
            <person name="Criscuolo M."/>
            <person name="Memoli M."/>
            <person name="Arguelles M."/>
            <person name="Mac Cormack W.P."/>
        </authorList>
    </citation>
    <scope>NUCLEOTIDE SEQUENCE [LARGE SCALE GENOMIC DNA]</scope>
    <source>
        <strain evidence="1 2">JUB59</strain>
    </source>
</reference>
<gene>
    <name evidence="1" type="ORF">BZARG_1436</name>
</gene>
<dbReference type="SUPFAM" id="SSF49464">
    <property type="entry name" value="Carboxypeptidase regulatory domain-like"/>
    <property type="match status" value="1"/>
</dbReference>
<evidence type="ECO:0000313" key="2">
    <source>
        <dbReference type="Proteomes" id="UP000003730"/>
    </source>
</evidence>
<dbReference type="Pfam" id="PF13715">
    <property type="entry name" value="CarbopepD_reg_2"/>
    <property type="match status" value="1"/>
</dbReference>
<comment type="caution">
    <text evidence="1">The sequence shown here is derived from an EMBL/GenBank/DDBJ whole genome shotgun (WGS) entry which is preliminary data.</text>
</comment>
<dbReference type="Gene3D" id="2.60.40.1120">
    <property type="entry name" value="Carboxypeptidase-like, regulatory domain"/>
    <property type="match status" value="1"/>
</dbReference>